<dbReference type="AlphaFoldDB" id="A0A2I6SWB1"/>
<protein>
    <submittedName>
        <fullName evidence="3">Uncharacterized protein</fullName>
    </submittedName>
</protein>
<keyword evidence="3" id="KW-0614">Plasmid</keyword>
<accession>A0A2I6SWB1</accession>
<keyword evidence="2" id="KW-0812">Transmembrane</keyword>
<feature type="transmembrane region" description="Helical" evidence="2">
    <location>
        <begin position="29"/>
        <end position="46"/>
    </location>
</feature>
<evidence type="ECO:0000256" key="1">
    <source>
        <dbReference type="SAM" id="Coils"/>
    </source>
</evidence>
<dbReference type="RefSeq" id="WP_172692206.1">
    <property type="nucleotide sequence ID" value="NZ_MG205643.1"/>
</dbReference>
<keyword evidence="1" id="KW-0175">Coiled coil</keyword>
<reference evidence="3" key="1">
    <citation type="submission" date="2017-10" db="EMBL/GenBank/DDBJ databases">
        <title>Conjugative transfer of the toxin plasmid of Clostridium sordellii.</title>
        <authorList>
            <person name="Vidor C.J."/>
            <person name="Awad M."/>
            <person name="Lyras D."/>
        </authorList>
    </citation>
    <scope>NUCLEOTIDE SEQUENCE</scope>
    <source>
        <strain evidence="3">S0804018</strain>
        <plasmid evidence="3">pCS1-5</plasmid>
    </source>
</reference>
<organism evidence="3">
    <name type="scientific">Paraclostridium sordellii</name>
    <name type="common">Clostridium sordellii</name>
    <dbReference type="NCBI Taxonomy" id="1505"/>
    <lineage>
        <taxon>Bacteria</taxon>
        <taxon>Bacillati</taxon>
        <taxon>Bacillota</taxon>
        <taxon>Clostridia</taxon>
        <taxon>Peptostreptococcales</taxon>
        <taxon>Peptostreptococcaceae</taxon>
        <taxon>Paraclostridium</taxon>
    </lineage>
</organism>
<dbReference type="EMBL" id="MG205643">
    <property type="protein sequence ID" value="AUO31828.1"/>
    <property type="molecule type" value="Genomic_DNA"/>
</dbReference>
<evidence type="ECO:0000313" key="3">
    <source>
        <dbReference type="EMBL" id="AUO31828.1"/>
    </source>
</evidence>
<geneLocation type="plasmid" evidence="3">
    <name>pCS1-5</name>
</geneLocation>
<evidence type="ECO:0000256" key="2">
    <source>
        <dbReference type="SAM" id="Phobius"/>
    </source>
</evidence>
<sequence length="300" mass="35246">MKDKLIKLNEFLTDKFAFLNKKLKSKNSFIYYIVVISTVVLYTFFFNSNTVFSNKGGADYTTPLFEAKQVNNCKVELRSRKYDEKKHLVEFYVYSSDATDLSNPTLDFDLKEINNPMENIKLNIRRLDKNNYVVRANVPKKISVLSLGVATFNPLDASVEDEKDKEKSSNNELKNSVKFYSEYDDLEKVNDLKEKTSNQYLAEGATYEIRSLNKKIEENKKTIDEKNTIIDKYKENINRLYEDKNYQTETEKQDTDTKIKSIENIIKNEKDNINKLVKYNEELQQKSKKLSQKVRELSRK</sequence>
<proteinExistence type="predicted"/>
<keyword evidence="2" id="KW-1133">Transmembrane helix</keyword>
<feature type="coiled-coil region" evidence="1">
    <location>
        <begin position="209"/>
        <end position="300"/>
    </location>
</feature>
<name>A0A2I6SWB1_PARSO</name>
<keyword evidence="2" id="KW-0472">Membrane</keyword>